<name>A0ABQ8FMS7_9FUNG</name>
<dbReference type="InterPro" id="IPR052111">
    <property type="entry name" value="Spermatogenesis_Ciliary_MAP"/>
</dbReference>
<evidence type="ECO:0000313" key="4">
    <source>
        <dbReference type="Proteomes" id="UP001648503"/>
    </source>
</evidence>
<evidence type="ECO:0000313" key="3">
    <source>
        <dbReference type="EMBL" id="KAH6600999.1"/>
    </source>
</evidence>
<protein>
    <recommendedName>
        <fullName evidence="2">Calponin-homology (CH) domain-containing protein</fullName>
    </recommendedName>
</protein>
<feature type="domain" description="Calponin-homology (CH)" evidence="2">
    <location>
        <begin position="6"/>
        <end position="111"/>
    </location>
</feature>
<reference evidence="3 4" key="1">
    <citation type="submission" date="2021-02" db="EMBL/GenBank/DDBJ databases">
        <title>Variation within the Batrachochytrium salamandrivorans European outbreak.</title>
        <authorList>
            <person name="Kelly M."/>
            <person name="Pasmans F."/>
            <person name="Shea T.P."/>
            <person name="Munoz J.F."/>
            <person name="Carranza S."/>
            <person name="Cuomo C.A."/>
            <person name="Martel A."/>
        </authorList>
    </citation>
    <scope>NUCLEOTIDE SEQUENCE [LARGE SCALE GENOMIC DNA]</scope>
    <source>
        <strain evidence="3 4">AMFP18/2</strain>
    </source>
</reference>
<dbReference type="InterPro" id="IPR036872">
    <property type="entry name" value="CH_dom_sf"/>
</dbReference>
<dbReference type="Pfam" id="PF06294">
    <property type="entry name" value="CH_2"/>
    <property type="match status" value="1"/>
</dbReference>
<dbReference type="PANTHER" id="PTHR12509:SF9">
    <property type="entry name" value="SPERM FLAGELLAR PROTEIN 1 ISOFORM X1"/>
    <property type="match status" value="1"/>
</dbReference>
<accession>A0ABQ8FMS7</accession>
<keyword evidence="4" id="KW-1185">Reference proteome</keyword>
<proteinExistence type="predicted"/>
<dbReference type="InterPro" id="IPR010441">
    <property type="entry name" value="CH_2"/>
</dbReference>
<dbReference type="SUPFAM" id="SSF47576">
    <property type="entry name" value="Calponin-homology domain, CH-domain"/>
    <property type="match status" value="1"/>
</dbReference>
<dbReference type="InterPro" id="IPR001715">
    <property type="entry name" value="CH_dom"/>
</dbReference>
<organism evidence="3 4">
    <name type="scientific">Batrachochytrium salamandrivorans</name>
    <dbReference type="NCBI Taxonomy" id="1357716"/>
    <lineage>
        <taxon>Eukaryota</taxon>
        <taxon>Fungi</taxon>
        <taxon>Fungi incertae sedis</taxon>
        <taxon>Chytridiomycota</taxon>
        <taxon>Chytridiomycota incertae sedis</taxon>
        <taxon>Chytridiomycetes</taxon>
        <taxon>Rhizophydiales</taxon>
        <taxon>Rhizophydiales incertae sedis</taxon>
        <taxon>Batrachochytrium</taxon>
    </lineage>
</organism>
<dbReference type="Proteomes" id="UP001648503">
    <property type="component" value="Unassembled WGS sequence"/>
</dbReference>
<feature type="compositionally biased region" description="Low complexity" evidence="1">
    <location>
        <begin position="271"/>
        <end position="284"/>
    </location>
</feature>
<dbReference type="PROSITE" id="PS50021">
    <property type="entry name" value="CH"/>
    <property type="match status" value="1"/>
</dbReference>
<feature type="compositionally biased region" description="Polar residues" evidence="1">
    <location>
        <begin position="327"/>
        <end position="347"/>
    </location>
</feature>
<dbReference type="Gene3D" id="1.10.418.10">
    <property type="entry name" value="Calponin-like domain"/>
    <property type="match status" value="1"/>
</dbReference>
<evidence type="ECO:0000256" key="1">
    <source>
        <dbReference type="SAM" id="MobiDB-lite"/>
    </source>
</evidence>
<feature type="region of interest" description="Disordered" evidence="1">
    <location>
        <begin position="311"/>
        <end position="361"/>
    </location>
</feature>
<sequence length="388" mass="43666">MHELDEEDIQSLYTWIDSIQLSRPKKNITRDFSDGVACAEVVKYFIPKLVDLHNYSQANSVSQKVYNWTALNQKVFRRLGYSTNEDIIQCIVANKPGYVEYLLYELRQKIDSYLERESNKSGRSSESGLMLHGSQFSGSTYRDTNTSGSIQPRNLIQSGTLKNRTPSIKNLHKRNSGANINEHSASLKDISQLSVMGDSSQLQGQIWSGQSQNVLYAPTTARFHESMNEYQAAQASSDRYQASNPLYVPHRSQSGINEHQTALKPLLNSQNHQQHYNSQTQQSNMGYPVDPNMSFSCDAAQQQYLAHPGTLYPLGVQPQRSSERHSQPQPTLDSVGQPTQQLGSNARLSHPGNPYPTQSEPHENALIFDLQDTVNVSDSELTKCSHHY</sequence>
<dbReference type="PANTHER" id="PTHR12509">
    <property type="entry name" value="SPERMATOGENESIS-ASSOCIATED 4-RELATED"/>
    <property type="match status" value="1"/>
</dbReference>
<gene>
    <name evidence="3" type="ORF">BASA50_001893</name>
</gene>
<feature type="region of interest" description="Disordered" evidence="1">
    <location>
        <begin position="271"/>
        <end position="290"/>
    </location>
</feature>
<comment type="caution">
    <text evidence="3">The sequence shown here is derived from an EMBL/GenBank/DDBJ whole genome shotgun (WGS) entry which is preliminary data.</text>
</comment>
<dbReference type="EMBL" id="JAFCIX010000022">
    <property type="protein sequence ID" value="KAH6600999.1"/>
    <property type="molecule type" value="Genomic_DNA"/>
</dbReference>
<evidence type="ECO:0000259" key="2">
    <source>
        <dbReference type="PROSITE" id="PS50021"/>
    </source>
</evidence>